<organism evidence="2 3">
    <name type="scientific">Lutibacter oricola</name>
    <dbReference type="NCBI Taxonomy" id="762486"/>
    <lineage>
        <taxon>Bacteria</taxon>
        <taxon>Pseudomonadati</taxon>
        <taxon>Bacteroidota</taxon>
        <taxon>Flavobacteriia</taxon>
        <taxon>Flavobacteriales</taxon>
        <taxon>Flavobacteriaceae</taxon>
        <taxon>Lutibacter</taxon>
    </lineage>
</organism>
<evidence type="ECO:0000256" key="1">
    <source>
        <dbReference type="SAM" id="SignalP"/>
    </source>
</evidence>
<feature type="chain" id="PRO_5011535803" description="GLPGLI family protein" evidence="1">
    <location>
        <begin position="22"/>
        <end position="126"/>
    </location>
</feature>
<dbReference type="EMBL" id="FNNJ01000003">
    <property type="protein sequence ID" value="SDX16241.1"/>
    <property type="molecule type" value="Genomic_DNA"/>
</dbReference>
<reference evidence="2 3" key="1">
    <citation type="submission" date="2016-10" db="EMBL/GenBank/DDBJ databases">
        <authorList>
            <person name="de Groot N.N."/>
        </authorList>
    </citation>
    <scope>NUCLEOTIDE SEQUENCE [LARGE SCALE GENOMIC DNA]</scope>
    <source>
        <strain evidence="2 3">DSM 24956</strain>
    </source>
</reference>
<keyword evidence="3" id="KW-1185">Reference proteome</keyword>
<feature type="signal peptide" evidence="1">
    <location>
        <begin position="1"/>
        <end position="21"/>
    </location>
</feature>
<accession>A0A1H2ZFS1</accession>
<evidence type="ECO:0008006" key="4">
    <source>
        <dbReference type="Google" id="ProtNLM"/>
    </source>
</evidence>
<protein>
    <recommendedName>
        <fullName evidence="4">GLPGLI family protein</fullName>
    </recommendedName>
</protein>
<keyword evidence="1" id="KW-0732">Signal</keyword>
<dbReference type="AlphaFoldDB" id="A0A1H2ZFS1"/>
<evidence type="ECO:0000313" key="3">
    <source>
        <dbReference type="Proteomes" id="UP000199595"/>
    </source>
</evidence>
<sequence length="126" mass="14758">MKKTLLIITLFIGLANVNAQKMVGYITVNNGFLGKEGVFMTTVRYCNFSEDYMTRKQEQTQALISFNKFLKEKYGVTDPRTREILWSELKLEKYTKPGWDTAKEYTELSRKVTIISSEEFKFDLEE</sequence>
<evidence type="ECO:0000313" key="2">
    <source>
        <dbReference type="EMBL" id="SDX16241.1"/>
    </source>
</evidence>
<dbReference type="STRING" id="762486.SAMN05444411_103238"/>
<dbReference type="RefSeq" id="WP_090122512.1">
    <property type="nucleotide sequence ID" value="NZ_FNNJ01000003.1"/>
</dbReference>
<proteinExistence type="predicted"/>
<dbReference type="Proteomes" id="UP000199595">
    <property type="component" value="Unassembled WGS sequence"/>
</dbReference>
<gene>
    <name evidence="2" type="ORF">SAMN05444411_103238</name>
</gene>
<name>A0A1H2ZFS1_9FLAO</name>